<dbReference type="SUPFAM" id="SSF57701">
    <property type="entry name" value="Zn2/Cys6 DNA-binding domain"/>
    <property type="match status" value="1"/>
</dbReference>
<accession>A0A1L7XCH8</accession>
<dbReference type="OrthoDB" id="416217at2759"/>
<dbReference type="PANTHER" id="PTHR47657">
    <property type="entry name" value="STEROL REGULATORY ELEMENT-BINDING PROTEIN ECM22"/>
    <property type="match status" value="1"/>
</dbReference>
<dbReference type="EMBL" id="FJOG01000021">
    <property type="protein sequence ID" value="CZR62739.1"/>
    <property type="molecule type" value="Genomic_DNA"/>
</dbReference>
<evidence type="ECO:0000313" key="5">
    <source>
        <dbReference type="Proteomes" id="UP000184330"/>
    </source>
</evidence>
<sequence>MKVPGSDGQKHARKPHRKSRLGCGTCKKRRIKCDEGKPSCSNCEKHELRCDFLPAIDSDSAADGTAHSNVARPAKAGRKFIPSKYESAPSQVSASSDGQETSPNDNTPISVALSPDDLELWHHFIMTTSLTFAEDPGSLNFWQSNLPKMGFQYHFILHFLLTLSALHLARLRPEKKDQYLAQAEHHHTIALRGATPDLANLNDSNCQAIYAASILICFCTLARGPHEGEYLGFSKHGDSQYLVSFRGVKAIIESHQETLHSTILSPIIESITAHNHQRGIWKRDVIPEYKIPMEKLRAFISIGSFLTDVTTLNAYLRAFDTLLQAFAGVYEGMIDASDETSLSSHIVFAWMYRMSDEFAQGLREKHPLALALFAHYMVLLKELEYGWAMEGWAHHVLGGIYGFLDEEHRLWIEWPMKETGYITG</sequence>
<dbReference type="SMART" id="SM00066">
    <property type="entry name" value="GAL4"/>
    <property type="match status" value="1"/>
</dbReference>
<dbReference type="Pfam" id="PF11951">
    <property type="entry name" value="Fungal_trans_2"/>
    <property type="match status" value="1"/>
</dbReference>
<dbReference type="InterPro" id="IPR001138">
    <property type="entry name" value="Zn2Cys6_DnaBD"/>
</dbReference>
<feature type="compositionally biased region" description="Basic residues" evidence="2">
    <location>
        <begin position="11"/>
        <end position="21"/>
    </location>
</feature>
<dbReference type="InterPro" id="IPR021858">
    <property type="entry name" value="Fun_TF"/>
</dbReference>
<proteinExistence type="predicted"/>
<feature type="domain" description="Zn(2)-C6 fungal-type" evidence="3">
    <location>
        <begin position="22"/>
        <end position="52"/>
    </location>
</feature>
<organism evidence="4 5">
    <name type="scientific">Phialocephala subalpina</name>
    <dbReference type="NCBI Taxonomy" id="576137"/>
    <lineage>
        <taxon>Eukaryota</taxon>
        <taxon>Fungi</taxon>
        <taxon>Dikarya</taxon>
        <taxon>Ascomycota</taxon>
        <taxon>Pezizomycotina</taxon>
        <taxon>Leotiomycetes</taxon>
        <taxon>Helotiales</taxon>
        <taxon>Mollisiaceae</taxon>
        <taxon>Phialocephala</taxon>
        <taxon>Phialocephala fortinii species complex</taxon>
    </lineage>
</organism>
<name>A0A1L7XCH8_9HELO</name>
<evidence type="ECO:0000256" key="1">
    <source>
        <dbReference type="ARBA" id="ARBA00023242"/>
    </source>
</evidence>
<dbReference type="PROSITE" id="PS00463">
    <property type="entry name" value="ZN2_CY6_FUNGAL_1"/>
    <property type="match status" value="1"/>
</dbReference>
<dbReference type="InterPro" id="IPR036864">
    <property type="entry name" value="Zn2-C6_fun-type_DNA-bd_sf"/>
</dbReference>
<dbReference type="Pfam" id="PF00172">
    <property type="entry name" value="Zn_clus"/>
    <property type="match status" value="1"/>
</dbReference>
<dbReference type="GO" id="GO:0000981">
    <property type="term" value="F:DNA-binding transcription factor activity, RNA polymerase II-specific"/>
    <property type="evidence" value="ECO:0007669"/>
    <property type="project" value="InterPro"/>
</dbReference>
<feature type="region of interest" description="Disordered" evidence="2">
    <location>
        <begin position="1"/>
        <end position="21"/>
    </location>
</feature>
<dbReference type="CDD" id="cd00067">
    <property type="entry name" value="GAL4"/>
    <property type="match status" value="1"/>
</dbReference>
<dbReference type="AlphaFoldDB" id="A0A1L7XCH8"/>
<feature type="compositionally biased region" description="Polar residues" evidence="2">
    <location>
        <begin position="88"/>
        <end position="108"/>
    </location>
</feature>
<evidence type="ECO:0000256" key="2">
    <source>
        <dbReference type="SAM" id="MobiDB-lite"/>
    </source>
</evidence>
<dbReference type="Gene3D" id="4.10.240.10">
    <property type="entry name" value="Zn(2)-C6 fungal-type DNA-binding domain"/>
    <property type="match status" value="1"/>
</dbReference>
<dbReference type="GO" id="GO:0008270">
    <property type="term" value="F:zinc ion binding"/>
    <property type="evidence" value="ECO:0007669"/>
    <property type="project" value="InterPro"/>
</dbReference>
<dbReference type="PROSITE" id="PS50048">
    <property type="entry name" value="ZN2_CY6_FUNGAL_2"/>
    <property type="match status" value="1"/>
</dbReference>
<dbReference type="STRING" id="576137.A0A1L7XCH8"/>
<keyword evidence="1" id="KW-0539">Nucleus</keyword>
<protein>
    <submittedName>
        <fullName evidence="4">Related to C6 finger domain protein</fullName>
    </submittedName>
</protein>
<gene>
    <name evidence="4" type="ORF">PAC_12636</name>
</gene>
<reference evidence="4 5" key="1">
    <citation type="submission" date="2016-03" db="EMBL/GenBank/DDBJ databases">
        <authorList>
            <person name="Ploux O."/>
        </authorList>
    </citation>
    <scope>NUCLEOTIDE SEQUENCE [LARGE SCALE GENOMIC DNA]</scope>
    <source>
        <strain evidence="4 5">UAMH 11012</strain>
    </source>
</reference>
<keyword evidence="5" id="KW-1185">Reference proteome</keyword>
<dbReference type="PANTHER" id="PTHR47657:SF13">
    <property type="entry name" value="ZN(2)-C6 FUNGAL-TYPE DOMAIN-CONTAINING PROTEIN-RELATED"/>
    <property type="match status" value="1"/>
</dbReference>
<feature type="region of interest" description="Disordered" evidence="2">
    <location>
        <begin position="86"/>
        <end position="108"/>
    </location>
</feature>
<dbReference type="InterPro" id="IPR052400">
    <property type="entry name" value="Zn2-C6_fungal_TF"/>
</dbReference>
<evidence type="ECO:0000313" key="4">
    <source>
        <dbReference type="EMBL" id="CZR62739.1"/>
    </source>
</evidence>
<evidence type="ECO:0000259" key="3">
    <source>
        <dbReference type="PROSITE" id="PS50048"/>
    </source>
</evidence>
<dbReference type="Proteomes" id="UP000184330">
    <property type="component" value="Unassembled WGS sequence"/>
</dbReference>